<evidence type="ECO:0000313" key="2">
    <source>
        <dbReference type="Proteomes" id="UP000298663"/>
    </source>
</evidence>
<dbReference type="EMBL" id="CM016762">
    <property type="protein sequence ID" value="TMS32467.1"/>
    <property type="molecule type" value="Genomic_DNA"/>
</dbReference>
<dbReference type="AlphaFoldDB" id="A0A4U8UJY6"/>
<organism evidence="1 2">
    <name type="scientific">Steinernema carpocapsae</name>
    <name type="common">Entomopathogenic nematode</name>
    <dbReference type="NCBI Taxonomy" id="34508"/>
    <lineage>
        <taxon>Eukaryota</taxon>
        <taxon>Metazoa</taxon>
        <taxon>Ecdysozoa</taxon>
        <taxon>Nematoda</taxon>
        <taxon>Chromadorea</taxon>
        <taxon>Rhabditida</taxon>
        <taxon>Tylenchina</taxon>
        <taxon>Panagrolaimomorpha</taxon>
        <taxon>Strongyloidoidea</taxon>
        <taxon>Steinernematidae</taxon>
        <taxon>Steinernema</taxon>
    </lineage>
</organism>
<reference evidence="1 2" key="2">
    <citation type="journal article" date="2019" name="G3 (Bethesda)">
        <title>Hybrid Assembly of the Genome of the Entomopathogenic Nematode Steinernema carpocapsae Identifies the X-Chromosome.</title>
        <authorList>
            <person name="Serra L."/>
            <person name="Macchietto M."/>
            <person name="Macias-Munoz A."/>
            <person name="McGill C.J."/>
            <person name="Rodriguez I.M."/>
            <person name="Rodriguez B."/>
            <person name="Murad R."/>
            <person name="Mortazavi A."/>
        </authorList>
    </citation>
    <scope>NUCLEOTIDE SEQUENCE [LARGE SCALE GENOMIC DNA]</scope>
    <source>
        <strain evidence="1 2">ALL</strain>
    </source>
</reference>
<evidence type="ECO:0000313" key="1">
    <source>
        <dbReference type="EMBL" id="TMS32467.1"/>
    </source>
</evidence>
<protein>
    <submittedName>
        <fullName evidence="1">Uncharacterized protein</fullName>
    </submittedName>
</protein>
<dbReference type="EMBL" id="AZBU02000001">
    <property type="protein sequence ID" value="TMS32467.1"/>
    <property type="molecule type" value="Genomic_DNA"/>
</dbReference>
<proteinExistence type="predicted"/>
<sequence length="113" mass="13417">MATVNLCLSVYRIDRIYHSVRGFLVNGVKLFSDFKIRWHFDSVRPLRPKRHTSLNQLTFLPLPNEDKQYNFQIKQNLLFQRVRGRNPILQASSSYHRLKTAIFTQNPSKIRNT</sequence>
<comment type="caution">
    <text evidence="1">The sequence shown here is derived from an EMBL/GenBank/DDBJ whole genome shotgun (WGS) entry which is preliminary data.</text>
</comment>
<gene>
    <name evidence="1" type="ORF">L596_000297</name>
</gene>
<reference evidence="1 2" key="1">
    <citation type="journal article" date="2015" name="Genome Biol.">
        <title>Comparative genomics of Steinernema reveals deeply conserved gene regulatory networks.</title>
        <authorList>
            <person name="Dillman A.R."/>
            <person name="Macchietto M."/>
            <person name="Porter C.F."/>
            <person name="Rogers A."/>
            <person name="Williams B."/>
            <person name="Antoshechkin I."/>
            <person name="Lee M.M."/>
            <person name="Goodwin Z."/>
            <person name="Lu X."/>
            <person name="Lewis E.E."/>
            <person name="Goodrich-Blair H."/>
            <person name="Stock S.P."/>
            <person name="Adams B.J."/>
            <person name="Sternberg P.W."/>
            <person name="Mortazavi A."/>
        </authorList>
    </citation>
    <scope>NUCLEOTIDE SEQUENCE [LARGE SCALE GENOMIC DNA]</scope>
    <source>
        <strain evidence="1 2">ALL</strain>
    </source>
</reference>
<accession>A0A4U8UJY6</accession>
<keyword evidence="2" id="KW-1185">Reference proteome</keyword>
<dbReference type="Proteomes" id="UP000298663">
    <property type="component" value="Chromosome X"/>
</dbReference>
<name>A0A4U8UJY6_STECR</name>